<keyword evidence="3" id="KW-0645">Protease</keyword>
<evidence type="ECO:0000256" key="5">
    <source>
        <dbReference type="ARBA" id="ARBA00022723"/>
    </source>
</evidence>
<keyword evidence="8" id="KW-0378">Hydrolase</keyword>
<dbReference type="GO" id="GO:0008233">
    <property type="term" value="F:peptidase activity"/>
    <property type="evidence" value="ECO:0007669"/>
    <property type="project" value="UniProtKB-KW"/>
</dbReference>
<keyword evidence="14" id="KW-0917">Virion maturation</keyword>
<evidence type="ECO:0000256" key="9">
    <source>
        <dbReference type="ARBA" id="ARBA00022840"/>
    </source>
</evidence>
<dbReference type="GO" id="GO:0003964">
    <property type="term" value="F:RNA-directed DNA polymerase activity"/>
    <property type="evidence" value="ECO:0007669"/>
    <property type="project" value="UniProtKB-KW"/>
</dbReference>
<keyword evidence="15" id="KW-0233">DNA recombination</keyword>
<dbReference type="GO" id="GO:0046872">
    <property type="term" value="F:metal ion binding"/>
    <property type="evidence" value="ECO:0007669"/>
    <property type="project" value="UniProtKB-KW"/>
</dbReference>
<dbReference type="Proteomes" id="UP000479190">
    <property type="component" value="Unassembled WGS sequence"/>
</dbReference>
<evidence type="ECO:0000256" key="4">
    <source>
        <dbReference type="ARBA" id="ARBA00022722"/>
    </source>
</evidence>
<keyword evidence="13" id="KW-0808">Transferase</keyword>
<evidence type="ECO:0000256" key="3">
    <source>
        <dbReference type="ARBA" id="ARBA00022670"/>
    </source>
</evidence>
<keyword evidence="12" id="KW-0695">RNA-directed DNA polymerase</keyword>
<keyword evidence="11" id="KW-0229">DNA integration</keyword>
<dbReference type="InterPro" id="IPR001584">
    <property type="entry name" value="Integrase_cat-core"/>
</dbReference>
<dbReference type="Gene3D" id="3.30.420.10">
    <property type="entry name" value="Ribonuclease H-like superfamily/Ribonuclease H"/>
    <property type="match status" value="1"/>
</dbReference>
<keyword evidence="6" id="KW-0547">Nucleotide-binding</keyword>
<dbReference type="InterPro" id="IPR054722">
    <property type="entry name" value="PolX-like_BBD"/>
</dbReference>
<gene>
    <name evidence="17" type="ORF">TBRA_LOCUS12150</name>
</gene>
<dbReference type="GO" id="GO:0004519">
    <property type="term" value="F:endonuclease activity"/>
    <property type="evidence" value="ECO:0007669"/>
    <property type="project" value="UniProtKB-KW"/>
</dbReference>
<dbReference type="GO" id="GO:0006508">
    <property type="term" value="P:proteolysis"/>
    <property type="evidence" value="ECO:0007669"/>
    <property type="project" value="UniProtKB-KW"/>
</dbReference>
<evidence type="ECO:0000256" key="10">
    <source>
        <dbReference type="ARBA" id="ARBA00022842"/>
    </source>
</evidence>
<evidence type="ECO:0000313" key="18">
    <source>
        <dbReference type="Proteomes" id="UP000479190"/>
    </source>
</evidence>
<dbReference type="EMBL" id="CADCXV010001024">
    <property type="protein sequence ID" value="CAB0040444.1"/>
    <property type="molecule type" value="Genomic_DNA"/>
</dbReference>
<dbReference type="PROSITE" id="PS50994">
    <property type="entry name" value="INTEGRASE"/>
    <property type="match status" value="1"/>
</dbReference>
<feature type="domain" description="Integrase catalytic" evidence="16">
    <location>
        <begin position="171"/>
        <end position="338"/>
    </location>
</feature>
<dbReference type="InterPro" id="IPR036397">
    <property type="entry name" value="RNaseH_sf"/>
</dbReference>
<dbReference type="SUPFAM" id="SSF53098">
    <property type="entry name" value="Ribonuclease H-like"/>
    <property type="match status" value="1"/>
</dbReference>
<dbReference type="GO" id="GO:0015074">
    <property type="term" value="P:DNA integration"/>
    <property type="evidence" value="ECO:0007669"/>
    <property type="project" value="UniProtKB-KW"/>
</dbReference>
<dbReference type="Pfam" id="PF00665">
    <property type="entry name" value="rve"/>
    <property type="match status" value="1"/>
</dbReference>
<evidence type="ECO:0000256" key="11">
    <source>
        <dbReference type="ARBA" id="ARBA00022908"/>
    </source>
</evidence>
<keyword evidence="13" id="KW-0239">DNA-directed DNA polymerase</keyword>
<dbReference type="GO" id="GO:0005524">
    <property type="term" value="F:ATP binding"/>
    <property type="evidence" value="ECO:0007669"/>
    <property type="project" value="UniProtKB-KW"/>
</dbReference>
<evidence type="ECO:0000256" key="2">
    <source>
        <dbReference type="ARBA" id="ARBA00022612"/>
    </source>
</evidence>
<keyword evidence="2" id="KW-1188">Viral release from host cell</keyword>
<evidence type="ECO:0000259" key="16">
    <source>
        <dbReference type="PROSITE" id="PS50994"/>
    </source>
</evidence>
<dbReference type="GO" id="GO:0006310">
    <property type="term" value="P:DNA recombination"/>
    <property type="evidence" value="ECO:0007669"/>
    <property type="project" value="UniProtKB-KW"/>
</dbReference>
<dbReference type="GO" id="GO:0003676">
    <property type="term" value="F:nucleic acid binding"/>
    <property type="evidence" value="ECO:0007669"/>
    <property type="project" value="InterPro"/>
</dbReference>
<evidence type="ECO:0000256" key="8">
    <source>
        <dbReference type="ARBA" id="ARBA00022801"/>
    </source>
</evidence>
<evidence type="ECO:0000256" key="6">
    <source>
        <dbReference type="ARBA" id="ARBA00022741"/>
    </source>
</evidence>
<keyword evidence="13" id="KW-0548">Nucleotidyltransferase</keyword>
<protein>
    <recommendedName>
        <fullName evidence="16">Integrase catalytic domain-containing protein</fullName>
    </recommendedName>
</protein>
<dbReference type="PANTHER" id="PTHR42648">
    <property type="entry name" value="TRANSPOSASE, PUTATIVE-RELATED"/>
    <property type="match status" value="1"/>
</dbReference>
<name>A0A6H5IU59_9HYME</name>
<reference evidence="17 18" key="1">
    <citation type="submission" date="2020-02" db="EMBL/GenBank/DDBJ databases">
        <authorList>
            <person name="Ferguson B K."/>
        </authorList>
    </citation>
    <scope>NUCLEOTIDE SEQUENCE [LARGE SCALE GENOMIC DNA]</scope>
</reference>
<dbReference type="OrthoDB" id="7553184at2759"/>
<dbReference type="InterPro" id="IPR039537">
    <property type="entry name" value="Retrotran_Ty1/copia-like"/>
</dbReference>
<evidence type="ECO:0000256" key="12">
    <source>
        <dbReference type="ARBA" id="ARBA00022918"/>
    </source>
</evidence>
<evidence type="ECO:0000256" key="14">
    <source>
        <dbReference type="ARBA" id="ARBA00023113"/>
    </source>
</evidence>
<keyword evidence="5" id="KW-0479">Metal-binding</keyword>
<evidence type="ECO:0000256" key="15">
    <source>
        <dbReference type="ARBA" id="ARBA00023172"/>
    </source>
</evidence>
<keyword evidence="18" id="KW-1185">Reference proteome</keyword>
<evidence type="ECO:0000256" key="1">
    <source>
        <dbReference type="ARBA" id="ARBA00002180"/>
    </source>
</evidence>
<keyword evidence="9" id="KW-0067">ATP-binding</keyword>
<organism evidence="17 18">
    <name type="scientific">Trichogramma brassicae</name>
    <dbReference type="NCBI Taxonomy" id="86971"/>
    <lineage>
        <taxon>Eukaryota</taxon>
        <taxon>Metazoa</taxon>
        <taxon>Ecdysozoa</taxon>
        <taxon>Arthropoda</taxon>
        <taxon>Hexapoda</taxon>
        <taxon>Insecta</taxon>
        <taxon>Pterygota</taxon>
        <taxon>Neoptera</taxon>
        <taxon>Endopterygota</taxon>
        <taxon>Hymenoptera</taxon>
        <taxon>Apocrita</taxon>
        <taxon>Proctotrupomorpha</taxon>
        <taxon>Chalcidoidea</taxon>
        <taxon>Trichogrammatidae</taxon>
        <taxon>Trichogramma</taxon>
    </lineage>
</organism>
<proteinExistence type="predicted"/>
<keyword evidence="7" id="KW-0255">Endonuclease</keyword>
<keyword evidence="4" id="KW-0540">Nuclease</keyword>
<evidence type="ECO:0000256" key="7">
    <source>
        <dbReference type="ARBA" id="ARBA00022759"/>
    </source>
</evidence>
<keyword evidence="10" id="KW-0460">Magnesium</keyword>
<dbReference type="GO" id="GO:0003887">
    <property type="term" value="F:DNA-directed DNA polymerase activity"/>
    <property type="evidence" value="ECO:0007669"/>
    <property type="project" value="UniProtKB-KW"/>
</dbReference>
<sequence>MSFCKEWFSNYVKLKNPFLIKVGDGKFVKGIGTGDIHLEAYNGRVWNQITLKDVLYTPETPFNLFSVSSMLDKGYTQSADAKMSVFKNDQGCIIVRAVRAGKLFKMDFRQETTDQCLVSMSIIQWHEKLAHQHVKHVKNILNRNGITYSDDWNNYVCEGCVYGKQHRASHQKTAKETLELVHVDLGEMDVRSLGGAKYFLLFKDDYSHYKTVYLLKTKDEAVAKLKAYVKLVENQFGKMIKTLRSDHGTEIKNASAKEIMDSLGIFHSKSSTYTPQQNGRIEREIRTVVEATRSVIHARNLDTSLWGEAMNYVVHTLNQTGTSSVANKSPADLWFGRRLNVNKLRTFGCDSYVFIEEVQRVTSTITSSSHWYEFHIGSLKVKSFPDFHIYILKLDRIADTCLTLNVPIHLLCLDPNSAVLYKFNGHNVGHTSQWNVSTRPFLLTEIFWIVFI</sequence>
<dbReference type="PANTHER" id="PTHR42648:SF11">
    <property type="entry name" value="TRANSPOSON TY4-P GAG-POL POLYPROTEIN"/>
    <property type="match status" value="1"/>
</dbReference>
<dbReference type="InterPro" id="IPR012337">
    <property type="entry name" value="RNaseH-like_sf"/>
</dbReference>
<comment type="function">
    <text evidence="1">The aspartyl protease (PR) mediates the proteolytic cleavages of the Gag and Gag-Pol polyproteins after assembly of the VLP.</text>
</comment>
<dbReference type="Pfam" id="PF22936">
    <property type="entry name" value="Pol_BBD"/>
    <property type="match status" value="1"/>
</dbReference>
<dbReference type="AlphaFoldDB" id="A0A6H5IU59"/>
<evidence type="ECO:0000256" key="13">
    <source>
        <dbReference type="ARBA" id="ARBA00022932"/>
    </source>
</evidence>
<accession>A0A6H5IU59</accession>
<evidence type="ECO:0000313" key="17">
    <source>
        <dbReference type="EMBL" id="CAB0040444.1"/>
    </source>
</evidence>